<dbReference type="SUPFAM" id="SSF52242">
    <property type="entry name" value="Cobalamin (vitamin B12)-binding domain"/>
    <property type="match status" value="1"/>
</dbReference>
<keyword evidence="7" id="KW-1185">Reference proteome</keyword>
<keyword evidence="2" id="KW-0805">Transcription regulation</keyword>
<gene>
    <name evidence="6" type="ORF">ACFOWA_05990</name>
</gene>
<name>A0ABV8P602_9SPHI</name>
<dbReference type="Pfam" id="PF13411">
    <property type="entry name" value="MerR_1"/>
    <property type="match status" value="1"/>
</dbReference>
<evidence type="ECO:0000256" key="1">
    <source>
        <dbReference type="ARBA" id="ARBA00022491"/>
    </source>
</evidence>
<accession>A0ABV8P602</accession>
<dbReference type="PANTHER" id="PTHR30204">
    <property type="entry name" value="REDOX-CYCLING DRUG-SENSING TRANSCRIPTIONAL ACTIVATOR SOXR"/>
    <property type="match status" value="1"/>
</dbReference>
<dbReference type="PROSITE" id="PS50937">
    <property type="entry name" value="HTH_MERR_2"/>
    <property type="match status" value="1"/>
</dbReference>
<organism evidence="6 7">
    <name type="scientific">Pedobacter lithocola</name>
    <dbReference type="NCBI Taxonomy" id="1908239"/>
    <lineage>
        <taxon>Bacteria</taxon>
        <taxon>Pseudomonadati</taxon>
        <taxon>Bacteroidota</taxon>
        <taxon>Sphingobacteriia</taxon>
        <taxon>Sphingobacteriales</taxon>
        <taxon>Sphingobacteriaceae</taxon>
        <taxon>Pedobacter</taxon>
    </lineage>
</organism>
<dbReference type="RefSeq" id="WP_378982790.1">
    <property type="nucleotide sequence ID" value="NZ_JBHSBW010000007.1"/>
</dbReference>
<dbReference type="PANTHER" id="PTHR30204:SF69">
    <property type="entry name" value="MERR-FAMILY TRANSCRIPTIONAL REGULATOR"/>
    <property type="match status" value="1"/>
</dbReference>
<dbReference type="InterPro" id="IPR047057">
    <property type="entry name" value="MerR_fam"/>
</dbReference>
<sequence length="297" mass="34125">MNYSISDLEQLSGIQSHTIRIWEQRYSALKPMRTDGNTRLYDDTQLVKLLNIVSLNQSGLKISKICSLSEQDVELLLDKELQTVSPQTKFDYYVTQLIKFGLCYDETSFEALLSSCIGKFGILETYKNIIYPILVRLGLMWRKDDICPAQEHFLSNIIRRKIYSAIDGLELNQKVPNKTWLLFLPEDEEHDVGLLFAQYILKASGHKVIYLGAKVPLGSVKRVIEDVNIHNVLFFMVKLRPLKTAQIYIDNLQMICKKINIHLAGNGQTINQITSSSNIRKFNSLEEFENNIKDTSK</sequence>
<keyword evidence="3" id="KW-0238">DNA-binding</keyword>
<comment type="caution">
    <text evidence="6">The sequence shown here is derived from an EMBL/GenBank/DDBJ whole genome shotgun (WGS) entry which is preliminary data.</text>
</comment>
<dbReference type="SUPFAM" id="SSF46955">
    <property type="entry name" value="Putative DNA-binding domain"/>
    <property type="match status" value="1"/>
</dbReference>
<dbReference type="InterPro" id="IPR000551">
    <property type="entry name" value="MerR-type_HTH_dom"/>
</dbReference>
<evidence type="ECO:0000259" key="5">
    <source>
        <dbReference type="PROSITE" id="PS50937"/>
    </source>
</evidence>
<protein>
    <submittedName>
        <fullName evidence="6">MerR family transcriptional regulator</fullName>
    </submittedName>
</protein>
<dbReference type="Gene3D" id="1.10.1660.10">
    <property type="match status" value="1"/>
</dbReference>
<dbReference type="CDD" id="cd01104">
    <property type="entry name" value="HTH_MlrA-CarA"/>
    <property type="match status" value="1"/>
</dbReference>
<dbReference type="Gene3D" id="3.40.50.280">
    <property type="entry name" value="Cobalamin-binding domain"/>
    <property type="match status" value="1"/>
</dbReference>
<dbReference type="InterPro" id="IPR036594">
    <property type="entry name" value="Meth_synthase_dom"/>
</dbReference>
<evidence type="ECO:0000256" key="3">
    <source>
        <dbReference type="ARBA" id="ARBA00023125"/>
    </source>
</evidence>
<dbReference type="Pfam" id="PF02607">
    <property type="entry name" value="B12-binding_2"/>
    <property type="match status" value="1"/>
</dbReference>
<evidence type="ECO:0000256" key="4">
    <source>
        <dbReference type="ARBA" id="ARBA00023163"/>
    </source>
</evidence>
<dbReference type="Proteomes" id="UP001595789">
    <property type="component" value="Unassembled WGS sequence"/>
</dbReference>
<reference evidence="7" key="1">
    <citation type="journal article" date="2019" name="Int. J. Syst. Evol. Microbiol.">
        <title>The Global Catalogue of Microorganisms (GCM) 10K type strain sequencing project: providing services to taxonomists for standard genome sequencing and annotation.</title>
        <authorList>
            <consortium name="The Broad Institute Genomics Platform"/>
            <consortium name="The Broad Institute Genome Sequencing Center for Infectious Disease"/>
            <person name="Wu L."/>
            <person name="Ma J."/>
        </authorList>
    </citation>
    <scope>NUCLEOTIDE SEQUENCE [LARGE SCALE GENOMIC DNA]</scope>
    <source>
        <strain evidence="7">CCM 8691</strain>
    </source>
</reference>
<keyword evidence="1" id="KW-0678">Repressor</keyword>
<dbReference type="EMBL" id="JBHSBW010000007">
    <property type="protein sequence ID" value="MFC4210720.1"/>
    <property type="molecule type" value="Genomic_DNA"/>
</dbReference>
<dbReference type="Gene3D" id="1.10.1240.10">
    <property type="entry name" value="Methionine synthase domain"/>
    <property type="match status" value="1"/>
</dbReference>
<feature type="domain" description="HTH merR-type" evidence="5">
    <location>
        <begin position="2"/>
        <end position="71"/>
    </location>
</feature>
<proteinExistence type="predicted"/>
<evidence type="ECO:0000313" key="6">
    <source>
        <dbReference type="EMBL" id="MFC4210720.1"/>
    </source>
</evidence>
<evidence type="ECO:0000256" key="2">
    <source>
        <dbReference type="ARBA" id="ARBA00023015"/>
    </source>
</evidence>
<dbReference type="InterPro" id="IPR003759">
    <property type="entry name" value="Cbl-bd_cap"/>
</dbReference>
<keyword evidence="4" id="KW-0804">Transcription</keyword>
<dbReference type="SMART" id="SM00422">
    <property type="entry name" value="HTH_MERR"/>
    <property type="match status" value="1"/>
</dbReference>
<dbReference type="InterPro" id="IPR009061">
    <property type="entry name" value="DNA-bd_dom_put_sf"/>
</dbReference>
<dbReference type="InterPro" id="IPR036724">
    <property type="entry name" value="Cobalamin-bd_sf"/>
</dbReference>
<evidence type="ECO:0000313" key="7">
    <source>
        <dbReference type="Proteomes" id="UP001595789"/>
    </source>
</evidence>